<dbReference type="RefSeq" id="WP_156741446.1">
    <property type="nucleotide sequence ID" value="NZ_CACRYJ010000036.1"/>
</dbReference>
<dbReference type="InterPro" id="IPR005183">
    <property type="entry name" value="DUF305_CopM-like"/>
</dbReference>
<keyword evidence="5" id="KW-1185">Reference proteome</keyword>
<dbReference type="PROSITE" id="PS51257">
    <property type="entry name" value="PROKAR_LIPOPROTEIN"/>
    <property type="match status" value="1"/>
</dbReference>
<proteinExistence type="predicted"/>
<reference evidence="4 5" key="1">
    <citation type="submission" date="2019-11" db="EMBL/GenBank/DDBJ databases">
        <authorList>
            <person name="Criscuolo A."/>
        </authorList>
    </citation>
    <scope>NUCLEOTIDE SEQUENCE [LARGE SCALE GENOMIC DNA]</scope>
    <source>
        <strain evidence="4">CIP111667</strain>
    </source>
</reference>
<sequence>MKHKSLLTAAGGALALAITLAACSDAGSGDESNSGPAQTQTETDSAGEVEGTNNDADVAFAQMMIVHHQGAIEMADLAIAQAETQDVRDLAERISTAQGPEIERMTSWLETWGEETMPMDGMDHGDMDGMDMDGMSQEEAMEELQSLSGTEFDRRFLDLMTAHHEGAVEMAQEELSSGENPQALELAETIISDQEAEIAEMEQMRADL</sequence>
<dbReference type="AlphaFoldDB" id="A0A7M4DKQ4"/>
<feature type="compositionally biased region" description="Polar residues" evidence="1">
    <location>
        <begin position="30"/>
        <end position="44"/>
    </location>
</feature>
<evidence type="ECO:0000313" key="4">
    <source>
        <dbReference type="EMBL" id="VZO37745.1"/>
    </source>
</evidence>
<dbReference type="Pfam" id="PF03713">
    <property type="entry name" value="DUF305"/>
    <property type="match status" value="1"/>
</dbReference>
<dbReference type="PANTHER" id="PTHR36933">
    <property type="entry name" value="SLL0788 PROTEIN"/>
    <property type="match status" value="1"/>
</dbReference>
<dbReference type="Proteomes" id="UP000419743">
    <property type="component" value="Unassembled WGS sequence"/>
</dbReference>
<evidence type="ECO:0000259" key="3">
    <source>
        <dbReference type="Pfam" id="PF03713"/>
    </source>
</evidence>
<keyword evidence="2" id="KW-0732">Signal</keyword>
<feature type="domain" description="DUF305" evidence="3">
    <location>
        <begin position="57"/>
        <end position="204"/>
    </location>
</feature>
<protein>
    <recommendedName>
        <fullName evidence="3">DUF305 domain-containing protein</fullName>
    </recommendedName>
</protein>
<feature type="signal peptide" evidence="2">
    <location>
        <begin position="1"/>
        <end position="21"/>
    </location>
</feature>
<accession>A0A7M4DKQ4</accession>
<dbReference type="InterPro" id="IPR012347">
    <property type="entry name" value="Ferritin-like"/>
</dbReference>
<dbReference type="Gene3D" id="1.20.1260.10">
    <property type="match status" value="1"/>
</dbReference>
<feature type="chain" id="PRO_5039241562" description="DUF305 domain-containing protein" evidence="2">
    <location>
        <begin position="22"/>
        <end position="208"/>
    </location>
</feature>
<comment type="caution">
    <text evidence="4">The sequence shown here is derived from an EMBL/GenBank/DDBJ whole genome shotgun (WGS) entry which is preliminary data.</text>
</comment>
<feature type="region of interest" description="Disordered" evidence="1">
    <location>
        <begin position="25"/>
        <end position="51"/>
    </location>
</feature>
<organism evidence="4 5">
    <name type="scientific">Occultella aeris</name>
    <dbReference type="NCBI Taxonomy" id="2761496"/>
    <lineage>
        <taxon>Bacteria</taxon>
        <taxon>Bacillati</taxon>
        <taxon>Actinomycetota</taxon>
        <taxon>Actinomycetes</taxon>
        <taxon>Micrococcales</taxon>
        <taxon>Ruaniaceae</taxon>
        <taxon>Occultella</taxon>
    </lineage>
</organism>
<evidence type="ECO:0000256" key="1">
    <source>
        <dbReference type="SAM" id="MobiDB-lite"/>
    </source>
</evidence>
<gene>
    <name evidence="4" type="ORF">HALOF300_02718</name>
</gene>
<dbReference type="PANTHER" id="PTHR36933:SF1">
    <property type="entry name" value="SLL0788 PROTEIN"/>
    <property type="match status" value="1"/>
</dbReference>
<evidence type="ECO:0000313" key="5">
    <source>
        <dbReference type="Proteomes" id="UP000419743"/>
    </source>
</evidence>
<evidence type="ECO:0000256" key="2">
    <source>
        <dbReference type="SAM" id="SignalP"/>
    </source>
</evidence>
<name>A0A7M4DKQ4_9MICO</name>
<dbReference type="EMBL" id="CACRYJ010000036">
    <property type="protein sequence ID" value="VZO37745.1"/>
    <property type="molecule type" value="Genomic_DNA"/>
</dbReference>